<accession>K9WMK1</accession>
<keyword evidence="1" id="KW-0472">Membrane</keyword>
<organism evidence="2 3">
    <name type="scientific">Allocoleopsis franciscana PCC 7113</name>
    <dbReference type="NCBI Taxonomy" id="1173027"/>
    <lineage>
        <taxon>Bacteria</taxon>
        <taxon>Bacillati</taxon>
        <taxon>Cyanobacteriota</taxon>
        <taxon>Cyanophyceae</taxon>
        <taxon>Coleofasciculales</taxon>
        <taxon>Coleofasciculaceae</taxon>
        <taxon>Allocoleopsis</taxon>
        <taxon>Allocoleopsis franciscana</taxon>
    </lineage>
</organism>
<dbReference type="EMBL" id="CP003630">
    <property type="protein sequence ID" value="AFZ20772.1"/>
    <property type="molecule type" value="Genomic_DNA"/>
</dbReference>
<dbReference type="HOGENOM" id="CLU_119239_1_0_3"/>
<dbReference type="PANTHER" id="PTHR36383:SF1">
    <property type="entry name" value="PROTEIN, PUTATIVE-RELATED"/>
    <property type="match status" value="1"/>
</dbReference>
<dbReference type="eggNOG" id="ENOG503305C">
    <property type="taxonomic scope" value="Bacteria"/>
</dbReference>
<dbReference type="RefSeq" id="WP_015184905.1">
    <property type="nucleotide sequence ID" value="NC_019738.1"/>
</dbReference>
<feature type="transmembrane region" description="Helical" evidence="1">
    <location>
        <begin position="107"/>
        <end position="129"/>
    </location>
</feature>
<dbReference type="PANTHER" id="PTHR36383">
    <property type="entry name" value="OS09G0529350 PROTEIN"/>
    <property type="match status" value="1"/>
</dbReference>
<dbReference type="STRING" id="1173027.Mic7113_5115"/>
<dbReference type="OrthoDB" id="465452at2"/>
<keyword evidence="1" id="KW-0812">Transmembrane</keyword>
<evidence type="ECO:0000313" key="2">
    <source>
        <dbReference type="EMBL" id="AFZ20772.1"/>
    </source>
</evidence>
<proteinExistence type="predicted"/>
<keyword evidence="3" id="KW-1185">Reference proteome</keyword>
<evidence type="ECO:0000313" key="3">
    <source>
        <dbReference type="Proteomes" id="UP000010471"/>
    </source>
</evidence>
<keyword evidence="1" id="KW-1133">Transmembrane helix</keyword>
<gene>
    <name evidence="2" type="ORF">Mic7113_5115</name>
</gene>
<feature type="transmembrane region" description="Helical" evidence="1">
    <location>
        <begin position="51"/>
        <end position="72"/>
    </location>
</feature>
<name>K9WMK1_9CYAN</name>
<reference evidence="2 3" key="1">
    <citation type="submission" date="2012-06" db="EMBL/GenBank/DDBJ databases">
        <title>Finished chromosome of genome of Microcoleus sp. PCC 7113.</title>
        <authorList>
            <consortium name="US DOE Joint Genome Institute"/>
            <person name="Gugger M."/>
            <person name="Coursin T."/>
            <person name="Rippka R."/>
            <person name="Tandeau De Marsac N."/>
            <person name="Huntemann M."/>
            <person name="Wei C.-L."/>
            <person name="Han J."/>
            <person name="Detter J.C."/>
            <person name="Han C."/>
            <person name="Tapia R."/>
            <person name="Chen A."/>
            <person name="Kyrpides N."/>
            <person name="Mavromatis K."/>
            <person name="Markowitz V."/>
            <person name="Szeto E."/>
            <person name="Ivanova N."/>
            <person name="Pagani I."/>
            <person name="Pati A."/>
            <person name="Goodwin L."/>
            <person name="Nordberg H.P."/>
            <person name="Cantor M.N."/>
            <person name="Hua S.X."/>
            <person name="Woyke T."/>
            <person name="Kerfeld C.A."/>
        </authorList>
    </citation>
    <scope>NUCLEOTIDE SEQUENCE [LARGE SCALE GENOMIC DNA]</scope>
    <source>
        <strain evidence="2 3">PCC 7113</strain>
    </source>
</reference>
<dbReference type="Proteomes" id="UP000010471">
    <property type="component" value="Chromosome"/>
</dbReference>
<evidence type="ECO:0000256" key="1">
    <source>
        <dbReference type="SAM" id="Phobius"/>
    </source>
</evidence>
<dbReference type="PATRIC" id="fig|1173027.3.peg.5670"/>
<dbReference type="KEGG" id="mic:Mic7113_5115"/>
<protein>
    <submittedName>
        <fullName evidence="2">Uncharacterized protein</fullName>
    </submittedName>
</protein>
<feature type="transmembrane region" description="Helical" evidence="1">
    <location>
        <begin position="12"/>
        <end position="31"/>
    </location>
</feature>
<dbReference type="AlphaFoldDB" id="K9WMK1"/>
<sequence>MIERIESLKAGTLAALSFTMAYSFTVVGNRWVLARFFETLTSFPMTTTLELGVKIAVAGFSGFLFGVTYRYVIREDQNPHLKDGAVLAFGLVRALAPVEGQPNLADAISLLGVLGVESLLCFGFARLILDWALQRHWIKPFKSTSVL</sequence>